<keyword evidence="1" id="KW-0732">Signal</keyword>
<evidence type="ECO:0000313" key="3">
    <source>
        <dbReference type="Proteomes" id="UP000521017"/>
    </source>
</evidence>
<dbReference type="Proteomes" id="UP000521017">
    <property type="component" value="Unassembled WGS sequence"/>
</dbReference>
<organism evidence="2 3">
    <name type="scientific">Pedobacter cryoconitis</name>
    <dbReference type="NCBI Taxonomy" id="188932"/>
    <lineage>
        <taxon>Bacteria</taxon>
        <taxon>Pseudomonadati</taxon>
        <taxon>Bacteroidota</taxon>
        <taxon>Sphingobacteriia</taxon>
        <taxon>Sphingobacteriales</taxon>
        <taxon>Sphingobacteriaceae</taxon>
        <taxon>Pedobacter</taxon>
    </lineage>
</organism>
<feature type="signal peptide" evidence="1">
    <location>
        <begin position="1"/>
        <end position="18"/>
    </location>
</feature>
<evidence type="ECO:0000313" key="2">
    <source>
        <dbReference type="EMBL" id="MBB6499099.1"/>
    </source>
</evidence>
<dbReference type="EMBL" id="JACHCC010000003">
    <property type="protein sequence ID" value="MBB6499099.1"/>
    <property type="molecule type" value="Genomic_DNA"/>
</dbReference>
<dbReference type="RefSeq" id="WP_184623830.1">
    <property type="nucleotide sequence ID" value="NZ_JACHCC010000003.1"/>
</dbReference>
<feature type="chain" id="PRO_5030860918" evidence="1">
    <location>
        <begin position="19"/>
        <end position="219"/>
    </location>
</feature>
<accession>A0A7X0MHG1</accession>
<proteinExistence type="predicted"/>
<dbReference type="AlphaFoldDB" id="A0A7X0MHG1"/>
<gene>
    <name evidence="2" type="ORF">HDF25_001240</name>
</gene>
<protein>
    <submittedName>
        <fullName evidence="2">Uncharacterized protein</fullName>
    </submittedName>
</protein>
<reference evidence="2 3" key="1">
    <citation type="submission" date="2020-08" db="EMBL/GenBank/DDBJ databases">
        <title>Genomic Encyclopedia of Type Strains, Phase IV (KMG-V): Genome sequencing to study the core and pangenomes of soil and plant-associated prokaryotes.</title>
        <authorList>
            <person name="Whitman W."/>
        </authorList>
    </citation>
    <scope>NUCLEOTIDE SEQUENCE [LARGE SCALE GENOMIC DNA]</scope>
    <source>
        <strain evidence="2 3">M2T3</strain>
    </source>
</reference>
<sequence>MRSLIFFLLLFCSLFARAQSAGLTLFTNFKDGYYYDLEGHKITGKIDKAGSGKVVLTFKYYILFKENDAAEIKRITPDMIKSFVVGTDSFIVSHDKDPKFHKVLIDGPTKLYEVLTFAKSDGGSMMRPVGGNMMLTAGVGLAMVGANLAKGSEVIYSYGTDPDHRTDLKRKNFIEGMSLTMSDEPELVEQIKDKTFRITEMDVLINVYQRIKSRRKELK</sequence>
<name>A0A7X0MHG1_9SPHI</name>
<evidence type="ECO:0000256" key="1">
    <source>
        <dbReference type="SAM" id="SignalP"/>
    </source>
</evidence>
<comment type="caution">
    <text evidence="2">The sequence shown here is derived from an EMBL/GenBank/DDBJ whole genome shotgun (WGS) entry which is preliminary data.</text>
</comment>